<comment type="caution">
    <text evidence="3">The sequence shown here is derived from an EMBL/GenBank/DDBJ whole genome shotgun (WGS) entry which is preliminary data.</text>
</comment>
<reference evidence="3 4" key="1">
    <citation type="submission" date="2022-09" db="EMBL/GenBank/DDBJ databases">
        <title>The outer-membrane cytochrome OmcA is essential for infection of Shewanella oneidensis by a zebrafish-associated bacteriophage.</title>
        <authorList>
            <person name="Grenfell A.W."/>
            <person name="Intile P."/>
            <person name="Mcfarlane J."/>
            <person name="Leung D."/>
            <person name="Abdalla K."/>
            <person name="Wold M."/>
            <person name="Kees E."/>
            <person name="Gralnick J."/>
        </authorList>
    </citation>
    <scope>NUCLEOTIDE SEQUENCE [LARGE SCALE GENOMIC DNA]</scope>
    <source>
        <strain evidence="3 4">NF-5</strain>
    </source>
</reference>
<evidence type="ECO:0000313" key="3">
    <source>
        <dbReference type="EMBL" id="MDI5834452.1"/>
    </source>
</evidence>
<feature type="non-terminal residue" evidence="3">
    <location>
        <position position="1"/>
    </location>
</feature>
<feature type="non-terminal residue" evidence="3">
    <location>
        <position position="77"/>
    </location>
</feature>
<dbReference type="InterPro" id="IPR010286">
    <property type="entry name" value="METTL16/RlmF"/>
</dbReference>
<dbReference type="Gene3D" id="3.40.50.150">
    <property type="entry name" value="Vaccinia Virus protein VP39"/>
    <property type="match status" value="1"/>
</dbReference>
<gene>
    <name evidence="3" type="ORF">ODY93_23180</name>
</gene>
<evidence type="ECO:0000313" key="4">
    <source>
        <dbReference type="Proteomes" id="UP001159075"/>
    </source>
</evidence>
<protein>
    <submittedName>
        <fullName evidence="3">RlmF-related methyltransferase</fullName>
    </submittedName>
</protein>
<dbReference type="GO" id="GO:0008168">
    <property type="term" value="F:methyltransferase activity"/>
    <property type="evidence" value="ECO:0007669"/>
    <property type="project" value="UniProtKB-KW"/>
</dbReference>
<dbReference type="RefSeq" id="WP_282680146.1">
    <property type="nucleotide sequence ID" value="NZ_JAOTLW010000178.1"/>
</dbReference>
<dbReference type="Proteomes" id="UP001159075">
    <property type="component" value="Unassembled WGS sequence"/>
</dbReference>
<dbReference type="PANTHER" id="PTHR13393">
    <property type="entry name" value="SAM-DEPENDENT METHYLTRANSFERASE"/>
    <property type="match status" value="1"/>
</dbReference>
<sequence>RNVHLHGYDFVALMASFPKLKAFVRPTAYGALSIDFADPLAVKNLNAALLKHHYQIDFWDIPKGALCPPIPGRVDYV</sequence>
<proteinExistence type="predicted"/>
<evidence type="ECO:0000256" key="2">
    <source>
        <dbReference type="ARBA" id="ARBA00022679"/>
    </source>
</evidence>
<evidence type="ECO:0000256" key="1">
    <source>
        <dbReference type="ARBA" id="ARBA00022603"/>
    </source>
</evidence>
<name>A0ABT6UJ22_9GAMM</name>
<dbReference type="InterPro" id="IPR029063">
    <property type="entry name" value="SAM-dependent_MTases_sf"/>
</dbReference>
<dbReference type="PANTHER" id="PTHR13393:SF0">
    <property type="entry name" value="RNA N6-ADENOSINE-METHYLTRANSFERASE METTL16"/>
    <property type="match status" value="1"/>
</dbReference>
<keyword evidence="1 3" id="KW-0489">Methyltransferase</keyword>
<keyword evidence="4" id="KW-1185">Reference proteome</keyword>
<dbReference type="Pfam" id="PF05971">
    <property type="entry name" value="Methyltransf_10"/>
    <property type="match status" value="1"/>
</dbReference>
<dbReference type="EMBL" id="JAOTLW010000178">
    <property type="protein sequence ID" value="MDI5834452.1"/>
    <property type="molecule type" value="Genomic_DNA"/>
</dbReference>
<dbReference type="GO" id="GO:0032259">
    <property type="term" value="P:methylation"/>
    <property type="evidence" value="ECO:0007669"/>
    <property type="project" value="UniProtKB-KW"/>
</dbReference>
<keyword evidence="2" id="KW-0808">Transferase</keyword>
<organism evidence="3 4">
    <name type="scientific">Shewanella xiamenensis</name>
    <dbReference type="NCBI Taxonomy" id="332186"/>
    <lineage>
        <taxon>Bacteria</taxon>
        <taxon>Pseudomonadati</taxon>
        <taxon>Pseudomonadota</taxon>
        <taxon>Gammaproteobacteria</taxon>
        <taxon>Alteromonadales</taxon>
        <taxon>Shewanellaceae</taxon>
        <taxon>Shewanella</taxon>
    </lineage>
</organism>
<accession>A0ABT6UJ22</accession>